<comment type="caution">
    <text evidence="1">The sequence shown here is derived from an EMBL/GenBank/DDBJ whole genome shotgun (WGS) entry which is preliminary data.</text>
</comment>
<organism evidence="1 2">
    <name type="scientific">Candida boidinii</name>
    <name type="common">Yeast</name>
    <dbReference type="NCBI Taxonomy" id="5477"/>
    <lineage>
        <taxon>Eukaryota</taxon>
        <taxon>Fungi</taxon>
        <taxon>Dikarya</taxon>
        <taxon>Ascomycota</taxon>
        <taxon>Saccharomycotina</taxon>
        <taxon>Pichiomycetes</taxon>
        <taxon>Pichiales</taxon>
        <taxon>Pichiaceae</taxon>
        <taxon>Ogataea</taxon>
        <taxon>Ogataea/Candida clade</taxon>
    </lineage>
</organism>
<reference evidence="1" key="1">
    <citation type="submission" date="2023-04" db="EMBL/GenBank/DDBJ databases">
        <title>Candida boidinii NBRC 1967.</title>
        <authorList>
            <person name="Ichikawa N."/>
            <person name="Sato H."/>
            <person name="Tonouchi N."/>
        </authorList>
    </citation>
    <scope>NUCLEOTIDE SEQUENCE</scope>
    <source>
        <strain evidence="1">NBRC 1967</strain>
    </source>
</reference>
<protein>
    <submittedName>
        <fullName evidence="1">Unnamed protein product</fullName>
    </submittedName>
</protein>
<sequence length="313" mass="35971">MSHNVINTDYLNYSDSSPEGANFPYTPNEDPISIVAMMQNSDIKDSKFFSNDIANEIDRITNATPISLSSSDYNDSTETQEQQLLDQNQRTQQNHHLVTPPSSRIDQFQQFPSNPYESINVQTQTNQTSNNTQHSQLSQEELTDILQKEEYALRQHQSQQNDPSFNKVNTFEEESDEMIIERALLDAHREHQSTFFPVISNMTEFGVDTEEDLLDLEDESEKLDDQPNSVVLSCFSFLKSNYVNLMNTYNNLIKRFNESEMERVKLASENSELKALLENSLKELNSLRSLERQKASSSSNFYSQRPKGVILIP</sequence>
<dbReference type="EMBL" id="BSXV01000059">
    <property type="protein sequence ID" value="GME87220.1"/>
    <property type="molecule type" value="Genomic_DNA"/>
</dbReference>
<accession>A0ACB5TFA3</accession>
<proteinExistence type="predicted"/>
<evidence type="ECO:0000313" key="1">
    <source>
        <dbReference type="EMBL" id="GME87220.1"/>
    </source>
</evidence>
<gene>
    <name evidence="1" type="ORF">Cboi01_000025000</name>
</gene>
<dbReference type="Proteomes" id="UP001165101">
    <property type="component" value="Unassembled WGS sequence"/>
</dbReference>
<keyword evidence="2" id="KW-1185">Reference proteome</keyword>
<name>A0ACB5TFA3_CANBO</name>
<evidence type="ECO:0000313" key="2">
    <source>
        <dbReference type="Proteomes" id="UP001165101"/>
    </source>
</evidence>